<dbReference type="PRINTS" id="PR00453">
    <property type="entry name" value="VWFADOMAIN"/>
</dbReference>
<dbReference type="AlphaFoldDB" id="A0A915CWJ6"/>
<dbReference type="InterPro" id="IPR002035">
    <property type="entry name" value="VWF_A"/>
</dbReference>
<dbReference type="Proteomes" id="UP000887574">
    <property type="component" value="Unplaced"/>
</dbReference>
<evidence type="ECO:0000313" key="3">
    <source>
        <dbReference type="WBParaSite" id="jg1292"/>
    </source>
</evidence>
<dbReference type="Pfam" id="PF00092">
    <property type="entry name" value="VWA"/>
    <property type="match status" value="1"/>
</dbReference>
<dbReference type="SUPFAM" id="SSF53300">
    <property type="entry name" value="vWA-like"/>
    <property type="match status" value="1"/>
</dbReference>
<reference evidence="3" key="1">
    <citation type="submission" date="2022-11" db="UniProtKB">
        <authorList>
            <consortium name="WormBaseParasite"/>
        </authorList>
    </citation>
    <scope>IDENTIFICATION</scope>
</reference>
<evidence type="ECO:0000313" key="2">
    <source>
        <dbReference type="Proteomes" id="UP000887574"/>
    </source>
</evidence>
<dbReference type="PROSITE" id="PS50234">
    <property type="entry name" value="VWFA"/>
    <property type="match status" value="1"/>
</dbReference>
<keyword evidence="2" id="KW-1185">Reference proteome</keyword>
<proteinExistence type="predicted"/>
<feature type="domain" description="VWFA" evidence="1">
    <location>
        <begin position="63"/>
        <end position="209"/>
    </location>
</feature>
<dbReference type="InterPro" id="IPR050525">
    <property type="entry name" value="ECM_Assembly_Org"/>
</dbReference>
<evidence type="ECO:0000259" key="1">
    <source>
        <dbReference type="PROSITE" id="PS50234"/>
    </source>
</evidence>
<organism evidence="2 3">
    <name type="scientific">Ditylenchus dipsaci</name>
    <dbReference type="NCBI Taxonomy" id="166011"/>
    <lineage>
        <taxon>Eukaryota</taxon>
        <taxon>Metazoa</taxon>
        <taxon>Ecdysozoa</taxon>
        <taxon>Nematoda</taxon>
        <taxon>Chromadorea</taxon>
        <taxon>Rhabditida</taxon>
        <taxon>Tylenchina</taxon>
        <taxon>Tylenchomorpha</taxon>
        <taxon>Sphaerularioidea</taxon>
        <taxon>Anguinidae</taxon>
        <taxon>Anguininae</taxon>
        <taxon>Ditylenchus</taxon>
    </lineage>
</organism>
<protein>
    <submittedName>
        <fullName evidence="3">VWFA domain-containing protein</fullName>
    </submittedName>
</protein>
<dbReference type="PANTHER" id="PTHR24020">
    <property type="entry name" value="COLLAGEN ALPHA"/>
    <property type="match status" value="1"/>
</dbReference>
<dbReference type="WBParaSite" id="jg1292">
    <property type="protein sequence ID" value="jg1292"/>
    <property type="gene ID" value="jg1292"/>
</dbReference>
<dbReference type="SMART" id="SM00327">
    <property type="entry name" value="VWA"/>
    <property type="match status" value="1"/>
</dbReference>
<accession>A0A915CWJ6</accession>
<name>A0A915CWJ6_9BILA</name>
<dbReference type="PANTHER" id="PTHR24020:SF84">
    <property type="entry name" value="VWFA DOMAIN-CONTAINING PROTEIN"/>
    <property type="match status" value="1"/>
</dbReference>
<dbReference type="InterPro" id="IPR036465">
    <property type="entry name" value="vWFA_dom_sf"/>
</dbReference>
<sequence length="224" mass="24488">MEMMSLLLKLQTIQHLSHLKWNLHPQNKKDLPAEPADSGIASLATEAEGKVPAPSSSNCGFSDILFVVDSTGSVHNVYELQRSYILQLAEQLTIGPEDQHVGLVLYSSKDRQEIVVELDAVPTKEDFLQIIKALPYHGGITATGAALSLAQKALEKRRAEKKTLVIVLTDGFSYDNTKPASDALNSLPNVVVVAAGDTDHFIQQVLEEMPETHLVLLGEENKPK</sequence>
<dbReference type="Gene3D" id="3.40.50.410">
    <property type="entry name" value="von Willebrand factor, type A domain"/>
    <property type="match status" value="1"/>
</dbReference>